<dbReference type="InterPro" id="IPR011009">
    <property type="entry name" value="Kinase-like_dom_sf"/>
</dbReference>
<dbReference type="InterPro" id="IPR008266">
    <property type="entry name" value="Tyr_kinase_AS"/>
</dbReference>
<dbReference type="OrthoDB" id="5327538at2759"/>
<proteinExistence type="predicted"/>
<dbReference type="EMBL" id="KV460242">
    <property type="protein sequence ID" value="OBT94638.1"/>
    <property type="molecule type" value="Genomic_DNA"/>
</dbReference>
<dbReference type="PROSITE" id="PS00109">
    <property type="entry name" value="PROTEIN_KINASE_TYR"/>
    <property type="match status" value="1"/>
</dbReference>
<accession>A0A1B8GFN2</accession>
<evidence type="ECO:0000256" key="2">
    <source>
        <dbReference type="ARBA" id="ARBA00047899"/>
    </source>
</evidence>
<dbReference type="AlphaFoldDB" id="A0A1B8GFN2"/>
<evidence type="ECO:0000256" key="3">
    <source>
        <dbReference type="ARBA" id="ARBA00048679"/>
    </source>
</evidence>
<dbReference type="GO" id="GO:0004674">
    <property type="term" value="F:protein serine/threonine kinase activity"/>
    <property type="evidence" value="ECO:0007669"/>
    <property type="project" value="UniProtKB-EC"/>
</dbReference>
<keyword evidence="5" id="KW-1185">Reference proteome</keyword>
<comment type="catalytic activity">
    <reaction evidence="2">
        <text>L-threonyl-[protein] + ATP = O-phospho-L-threonyl-[protein] + ADP + H(+)</text>
        <dbReference type="Rhea" id="RHEA:46608"/>
        <dbReference type="Rhea" id="RHEA-COMP:11060"/>
        <dbReference type="Rhea" id="RHEA-COMP:11605"/>
        <dbReference type="ChEBI" id="CHEBI:15378"/>
        <dbReference type="ChEBI" id="CHEBI:30013"/>
        <dbReference type="ChEBI" id="CHEBI:30616"/>
        <dbReference type="ChEBI" id="CHEBI:61977"/>
        <dbReference type="ChEBI" id="CHEBI:456216"/>
        <dbReference type="EC" id="2.7.11.1"/>
    </reaction>
</comment>
<organism evidence="4 5">
    <name type="scientific">Pseudogymnoascus verrucosus</name>
    <dbReference type="NCBI Taxonomy" id="342668"/>
    <lineage>
        <taxon>Eukaryota</taxon>
        <taxon>Fungi</taxon>
        <taxon>Dikarya</taxon>
        <taxon>Ascomycota</taxon>
        <taxon>Pezizomycotina</taxon>
        <taxon>Leotiomycetes</taxon>
        <taxon>Thelebolales</taxon>
        <taxon>Thelebolaceae</taxon>
        <taxon>Pseudogymnoascus</taxon>
    </lineage>
</organism>
<protein>
    <recommendedName>
        <fullName evidence="1">non-specific serine/threonine protein kinase</fullName>
        <ecNumber evidence="1">2.7.11.1</ecNumber>
    </recommendedName>
</protein>
<sequence length="239" mass="27261">MIPFLSGDLIEAQLRPTINGFPLCHPDLSASNIFVDNDLNITCIIDWAFESTVPVSTALMTPGLPHPRDGTEPYLDSAFKSGFITNGIYNEAKLDFRLWKCTRRAWLFTRLTILNGIQDYCYFKELYTSAYKPAEGINIPALFKASQKGHKLIELAKELADDEEWAPEILKDEEDYFSVIGKMETPDVGRKEAALIGIERRAIARKITMVSGLSQDFVADERLWRWIEKMKRDRSIYAT</sequence>
<dbReference type="EC" id="2.7.11.1" evidence="1"/>
<name>A0A1B8GFN2_9PEZI</name>
<dbReference type="STRING" id="342668.A0A1B8GFN2"/>
<dbReference type="RefSeq" id="XP_018128371.1">
    <property type="nucleotide sequence ID" value="XM_018277413.1"/>
</dbReference>
<dbReference type="GeneID" id="28841371"/>
<reference evidence="4 5" key="1">
    <citation type="submission" date="2016-03" db="EMBL/GenBank/DDBJ databases">
        <title>Comparative genomics of Pseudogymnoascus destructans, the fungus causing white-nose syndrome of bats.</title>
        <authorList>
            <person name="Palmer J.M."/>
            <person name="Drees K.P."/>
            <person name="Foster J.T."/>
            <person name="Lindner D.L."/>
        </authorList>
    </citation>
    <scope>NUCLEOTIDE SEQUENCE [LARGE SCALE GENOMIC DNA]</scope>
    <source>
        <strain evidence="4 5">UAMH 10579</strain>
    </source>
</reference>
<comment type="catalytic activity">
    <reaction evidence="3">
        <text>L-seryl-[protein] + ATP = O-phospho-L-seryl-[protein] + ADP + H(+)</text>
        <dbReference type="Rhea" id="RHEA:17989"/>
        <dbReference type="Rhea" id="RHEA-COMP:9863"/>
        <dbReference type="Rhea" id="RHEA-COMP:11604"/>
        <dbReference type="ChEBI" id="CHEBI:15378"/>
        <dbReference type="ChEBI" id="CHEBI:29999"/>
        <dbReference type="ChEBI" id="CHEBI:30616"/>
        <dbReference type="ChEBI" id="CHEBI:83421"/>
        <dbReference type="ChEBI" id="CHEBI:456216"/>
        <dbReference type="EC" id="2.7.11.1"/>
    </reaction>
</comment>
<dbReference type="SUPFAM" id="SSF56112">
    <property type="entry name" value="Protein kinase-like (PK-like)"/>
    <property type="match status" value="1"/>
</dbReference>
<dbReference type="Proteomes" id="UP000091956">
    <property type="component" value="Unassembled WGS sequence"/>
</dbReference>
<evidence type="ECO:0000313" key="5">
    <source>
        <dbReference type="Proteomes" id="UP000091956"/>
    </source>
</evidence>
<evidence type="ECO:0000256" key="1">
    <source>
        <dbReference type="ARBA" id="ARBA00012513"/>
    </source>
</evidence>
<gene>
    <name evidence="4" type="ORF">VE01_07985</name>
</gene>
<reference evidence="5" key="2">
    <citation type="journal article" date="2018" name="Nat. Commun.">
        <title>Extreme sensitivity to ultraviolet light in the fungal pathogen causing white-nose syndrome of bats.</title>
        <authorList>
            <person name="Palmer J.M."/>
            <person name="Drees K.P."/>
            <person name="Foster J.T."/>
            <person name="Lindner D.L."/>
        </authorList>
    </citation>
    <scope>NUCLEOTIDE SEQUENCE [LARGE SCALE GENOMIC DNA]</scope>
    <source>
        <strain evidence="5">UAMH 10579</strain>
    </source>
</reference>
<evidence type="ECO:0000313" key="4">
    <source>
        <dbReference type="EMBL" id="OBT94638.1"/>
    </source>
</evidence>